<evidence type="ECO:0000256" key="1">
    <source>
        <dbReference type="SAM" id="MobiDB-lite"/>
    </source>
</evidence>
<sequence length="126" mass="14627">MSKHVTFYTSDEQKEMIEQMADKRDMSLSQYCVLALDRQLARDVRFERISETDLDQQLEQMQDEVIDEIESTFAPSTEEEQFYGVALWNLLSSEHPSEAQADAMANASEQLDRGLEKLRQKEEDDA</sequence>
<dbReference type="Proteomes" id="UP001430377">
    <property type="component" value="Unassembled WGS sequence"/>
</dbReference>
<name>A0AAW4PV64_9EURY</name>
<accession>A0AAW4PV64</accession>
<comment type="caution">
    <text evidence="2">The sequence shown here is derived from an EMBL/GenBank/DDBJ whole genome shotgun (WGS) entry which is preliminary data.</text>
</comment>
<dbReference type="RefSeq" id="WP_220620077.1">
    <property type="nucleotide sequence ID" value="NZ_RKLR01000011.1"/>
</dbReference>
<gene>
    <name evidence="2" type="ORF">EGH21_19480</name>
</gene>
<organism evidence="2 3">
    <name type="scientific">Haloarcula rubra</name>
    <dbReference type="NCBI Taxonomy" id="2487747"/>
    <lineage>
        <taxon>Archaea</taxon>
        <taxon>Methanobacteriati</taxon>
        <taxon>Methanobacteriota</taxon>
        <taxon>Stenosarchaea group</taxon>
        <taxon>Halobacteria</taxon>
        <taxon>Halobacteriales</taxon>
        <taxon>Haloarculaceae</taxon>
        <taxon>Haloarcula</taxon>
    </lineage>
</organism>
<dbReference type="AlphaFoldDB" id="A0AAW4PV64"/>
<feature type="region of interest" description="Disordered" evidence="1">
    <location>
        <begin position="98"/>
        <end position="126"/>
    </location>
</feature>
<evidence type="ECO:0000313" key="3">
    <source>
        <dbReference type="Proteomes" id="UP001430377"/>
    </source>
</evidence>
<keyword evidence="3" id="KW-1185">Reference proteome</keyword>
<dbReference type="EMBL" id="RKLR01000011">
    <property type="protein sequence ID" value="MBX0325211.1"/>
    <property type="molecule type" value="Genomic_DNA"/>
</dbReference>
<reference evidence="2 3" key="1">
    <citation type="submission" date="2021-06" db="EMBL/GenBank/DDBJ databases">
        <title>Halomicroarcula sp. a new haloarchaeum isolated from saline soil.</title>
        <authorList>
            <person name="Duran-Viseras A."/>
            <person name="Sanchez-Porro C."/>
            <person name="Ventosa A."/>
        </authorList>
    </citation>
    <scope>NUCLEOTIDE SEQUENCE [LARGE SCALE GENOMIC DNA]</scope>
    <source>
        <strain evidence="2 3">F13</strain>
    </source>
</reference>
<feature type="compositionally biased region" description="Basic and acidic residues" evidence="1">
    <location>
        <begin position="110"/>
        <end position="126"/>
    </location>
</feature>
<proteinExistence type="predicted"/>
<protein>
    <recommendedName>
        <fullName evidence="4">CopG family transcriptional regulator</fullName>
    </recommendedName>
</protein>
<evidence type="ECO:0000313" key="2">
    <source>
        <dbReference type="EMBL" id="MBX0325211.1"/>
    </source>
</evidence>
<evidence type="ECO:0008006" key="4">
    <source>
        <dbReference type="Google" id="ProtNLM"/>
    </source>
</evidence>